<keyword evidence="2" id="KW-1185">Reference proteome</keyword>
<evidence type="ECO:0000313" key="1">
    <source>
        <dbReference type="EMBL" id="ETX07481.1"/>
    </source>
</evidence>
<reference evidence="1 2" key="1">
    <citation type="journal article" date="2014" name="Nature">
        <title>An environmental bacterial taxon with a large and distinct metabolic repertoire.</title>
        <authorList>
            <person name="Wilson M.C."/>
            <person name="Mori T."/>
            <person name="Ruckert C."/>
            <person name="Uria A.R."/>
            <person name="Helf M.J."/>
            <person name="Takada K."/>
            <person name="Gernert C."/>
            <person name="Steffens U.A."/>
            <person name="Heycke N."/>
            <person name="Schmitt S."/>
            <person name="Rinke C."/>
            <person name="Helfrich E.J."/>
            <person name="Brachmann A.O."/>
            <person name="Gurgui C."/>
            <person name="Wakimoto T."/>
            <person name="Kracht M."/>
            <person name="Crusemann M."/>
            <person name="Hentschel U."/>
            <person name="Abe I."/>
            <person name="Matsunaga S."/>
            <person name="Kalinowski J."/>
            <person name="Takeyama H."/>
            <person name="Piel J."/>
        </authorList>
    </citation>
    <scope>NUCLEOTIDE SEQUENCE [LARGE SCALE GENOMIC DNA]</scope>
    <source>
        <strain evidence="2">TSY2</strain>
    </source>
</reference>
<organism evidence="1 2">
    <name type="scientific">Candidatus Entotheonella gemina</name>
    <dbReference type="NCBI Taxonomy" id="1429439"/>
    <lineage>
        <taxon>Bacteria</taxon>
        <taxon>Pseudomonadati</taxon>
        <taxon>Nitrospinota/Tectimicrobiota group</taxon>
        <taxon>Candidatus Tectimicrobiota</taxon>
        <taxon>Candidatus Entotheonellia</taxon>
        <taxon>Candidatus Entotheonellales</taxon>
        <taxon>Candidatus Entotheonellaceae</taxon>
        <taxon>Candidatus Entotheonella</taxon>
    </lineage>
</organism>
<dbReference type="EMBL" id="AZHX01000442">
    <property type="protein sequence ID" value="ETX07481.1"/>
    <property type="molecule type" value="Genomic_DNA"/>
</dbReference>
<dbReference type="HOGENOM" id="CLU_168720_1_0_7"/>
<comment type="caution">
    <text evidence="1">The sequence shown here is derived from an EMBL/GenBank/DDBJ whole genome shotgun (WGS) entry which is preliminary data.</text>
</comment>
<name>W4MC38_9BACT</name>
<dbReference type="Proteomes" id="UP000019140">
    <property type="component" value="Unassembled WGS sequence"/>
</dbReference>
<dbReference type="Gene3D" id="3.30.160.250">
    <property type="match status" value="1"/>
</dbReference>
<gene>
    <name evidence="1" type="ORF">ETSY2_10930</name>
</gene>
<dbReference type="AlphaFoldDB" id="W4MC38"/>
<dbReference type="InterPro" id="IPR035069">
    <property type="entry name" value="TTHA1013/TTHA0281-like"/>
</dbReference>
<dbReference type="InterPro" id="IPR049389">
    <property type="entry name" value="TTHA0281-like"/>
</dbReference>
<sequence length="80" mass="9058">MLTKYIQAALHHASYEILSDDGSFYGEIPICNGVFANATSLESRREQLIEVLEEWIVFRIYKNCPLPIIDGIELTVKEAA</sequence>
<protein>
    <recommendedName>
        <fullName evidence="3">HicB-like antitoxin of toxin-antitoxin system domain-containing protein</fullName>
    </recommendedName>
</protein>
<dbReference type="SUPFAM" id="SSF143100">
    <property type="entry name" value="TTHA1013/TTHA0281-like"/>
    <property type="match status" value="1"/>
</dbReference>
<dbReference type="Pfam" id="PF21748">
    <property type="entry name" value="UPF0150"/>
    <property type="match status" value="1"/>
</dbReference>
<evidence type="ECO:0000313" key="2">
    <source>
        <dbReference type="Proteomes" id="UP000019140"/>
    </source>
</evidence>
<evidence type="ECO:0008006" key="3">
    <source>
        <dbReference type="Google" id="ProtNLM"/>
    </source>
</evidence>
<accession>W4MC38</accession>
<proteinExistence type="predicted"/>